<dbReference type="Gene3D" id="3.90.550.10">
    <property type="entry name" value="Spore Coat Polysaccharide Biosynthesis Protein SpsA, Chain A"/>
    <property type="match status" value="1"/>
</dbReference>
<dbReference type="PANTHER" id="PTHR43777:SF1">
    <property type="entry name" value="MOLYBDENUM COFACTOR CYTIDYLYLTRANSFERASE"/>
    <property type="match status" value="1"/>
</dbReference>
<keyword evidence="3" id="KW-0808">Transferase</keyword>
<dbReference type="OrthoDB" id="28434at2157"/>
<evidence type="ECO:0000313" key="4">
    <source>
        <dbReference type="Proteomes" id="UP000075321"/>
    </source>
</evidence>
<reference evidence="3 4" key="1">
    <citation type="submission" date="2016-02" db="EMBL/GenBank/DDBJ databases">
        <title>Genome sequence of Halalkalicoccus paucihalophilus DSM 24557.</title>
        <authorList>
            <person name="Poehlein A."/>
            <person name="Daniel R."/>
        </authorList>
    </citation>
    <scope>NUCLEOTIDE SEQUENCE [LARGE SCALE GENOMIC DNA]</scope>
    <source>
        <strain evidence="3 4">DSM 24557</strain>
    </source>
</reference>
<proteinExistence type="predicted"/>
<dbReference type="Pfam" id="PF12804">
    <property type="entry name" value="NTP_transf_3"/>
    <property type="match status" value="1"/>
</dbReference>
<dbReference type="EC" id="2.3.1.157" evidence="3"/>
<keyword evidence="3" id="KW-0548">Nucleotidyltransferase</keyword>
<evidence type="ECO:0000259" key="2">
    <source>
        <dbReference type="Pfam" id="PF12804"/>
    </source>
</evidence>
<dbReference type="RefSeq" id="WP_084383781.1">
    <property type="nucleotide sequence ID" value="NZ_LTAZ01000012.1"/>
</dbReference>
<dbReference type="InterPro" id="IPR029044">
    <property type="entry name" value="Nucleotide-diphossugar_trans"/>
</dbReference>
<name>A0A151AB53_9EURY</name>
<sequence length="225" mass="23108">MGNNGIPIITPLSGSQPATNHRTNQTGDQDPSDGSNEIAGVVLAAGTSSRFGAANKLLADLEGQPIVAHAVETMVASEVDPIIVVVGHDADRVADALAEKPITLVQNDEYARGQATSVCVGINALETSDVAAAVFALGDMPFVSPETVDTLVATYRTGPETALAAAYDGSRGNPVLFDRCHFERLADVSGDTGGCAVLLEGDRSALVATDDPGVVRDIDTPADLP</sequence>
<protein>
    <submittedName>
        <fullName evidence="3">Bifunctional protein GlmU</fullName>
        <ecNumber evidence="3">2.3.1.157</ecNumber>
        <ecNumber evidence="3">2.7.7.23</ecNumber>
    </submittedName>
</protein>
<comment type="caution">
    <text evidence="3">The sequence shown here is derived from an EMBL/GenBank/DDBJ whole genome shotgun (WGS) entry which is preliminary data.</text>
</comment>
<dbReference type="PATRIC" id="fig|1008153.3.peg.3307"/>
<keyword evidence="3" id="KW-0012">Acyltransferase</keyword>
<dbReference type="SUPFAM" id="SSF53448">
    <property type="entry name" value="Nucleotide-diphospho-sugar transferases"/>
    <property type="match status" value="1"/>
</dbReference>
<feature type="domain" description="MobA-like NTP transferase" evidence="2">
    <location>
        <begin position="40"/>
        <end position="199"/>
    </location>
</feature>
<evidence type="ECO:0000256" key="1">
    <source>
        <dbReference type="SAM" id="MobiDB-lite"/>
    </source>
</evidence>
<evidence type="ECO:0000313" key="3">
    <source>
        <dbReference type="EMBL" id="KYH24790.1"/>
    </source>
</evidence>
<dbReference type="EC" id="2.7.7.23" evidence="3"/>
<dbReference type="GO" id="GO:0019134">
    <property type="term" value="F:glucosamine-1-phosphate N-acetyltransferase activity"/>
    <property type="evidence" value="ECO:0007669"/>
    <property type="project" value="UniProtKB-EC"/>
</dbReference>
<keyword evidence="4" id="KW-1185">Reference proteome</keyword>
<dbReference type="AlphaFoldDB" id="A0A151AB53"/>
<feature type="compositionally biased region" description="Polar residues" evidence="1">
    <location>
        <begin position="12"/>
        <end position="35"/>
    </location>
</feature>
<dbReference type="PANTHER" id="PTHR43777">
    <property type="entry name" value="MOLYBDENUM COFACTOR CYTIDYLYLTRANSFERASE"/>
    <property type="match status" value="1"/>
</dbReference>
<dbReference type="EMBL" id="LTAZ01000012">
    <property type="protein sequence ID" value="KYH24790.1"/>
    <property type="molecule type" value="Genomic_DNA"/>
</dbReference>
<dbReference type="InterPro" id="IPR025877">
    <property type="entry name" value="MobA-like_NTP_Trfase"/>
</dbReference>
<organism evidence="3 4">
    <name type="scientific">Halalkalicoccus paucihalophilus</name>
    <dbReference type="NCBI Taxonomy" id="1008153"/>
    <lineage>
        <taxon>Archaea</taxon>
        <taxon>Methanobacteriati</taxon>
        <taxon>Methanobacteriota</taxon>
        <taxon>Stenosarchaea group</taxon>
        <taxon>Halobacteria</taxon>
        <taxon>Halobacteriales</taxon>
        <taxon>Halococcaceae</taxon>
        <taxon>Halalkalicoccus</taxon>
    </lineage>
</organism>
<dbReference type="CDD" id="cd04182">
    <property type="entry name" value="GT_2_like_f"/>
    <property type="match status" value="1"/>
</dbReference>
<accession>A0A151AB53</accession>
<dbReference type="Proteomes" id="UP000075321">
    <property type="component" value="Unassembled WGS sequence"/>
</dbReference>
<feature type="region of interest" description="Disordered" evidence="1">
    <location>
        <begin position="1"/>
        <end position="36"/>
    </location>
</feature>
<gene>
    <name evidence="3" type="primary">glmU_5</name>
    <name evidence="3" type="ORF">HAPAU_31670</name>
</gene>
<dbReference type="GO" id="GO:0003977">
    <property type="term" value="F:UDP-N-acetylglucosamine diphosphorylase activity"/>
    <property type="evidence" value="ECO:0007669"/>
    <property type="project" value="UniProtKB-EC"/>
</dbReference>